<organism evidence="2 3">
    <name type="scientific">Streptomyces aurantiogriseus</name>
    <dbReference type="NCBI Taxonomy" id="66870"/>
    <lineage>
        <taxon>Bacteria</taxon>
        <taxon>Bacillati</taxon>
        <taxon>Actinomycetota</taxon>
        <taxon>Actinomycetes</taxon>
        <taxon>Kitasatosporales</taxon>
        <taxon>Streptomycetaceae</taxon>
        <taxon>Streptomyces</taxon>
    </lineage>
</organism>
<reference evidence="2" key="2">
    <citation type="submission" date="2020-09" db="EMBL/GenBank/DDBJ databases">
        <authorList>
            <person name="Sun Q."/>
            <person name="Ohkuma M."/>
        </authorList>
    </citation>
    <scope>NUCLEOTIDE SEQUENCE</scope>
    <source>
        <strain evidence="2">JCM 4346</strain>
    </source>
</reference>
<dbReference type="RefSeq" id="WP_189935907.1">
    <property type="nucleotide sequence ID" value="NZ_BMSX01000005.1"/>
</dbReference>
<evidence type="ECO:0000256" key="1">
    <source>
        <dbReference type="SAM" id="MobiDB-lite"/>
    </source>
</evidence>
<evidence type="ECO:0000313" key="3">
    <source>
        <dbReference type="Proteomes" id="UP000658320"/>
    </source>
</evidence>
<feature type="region of interest" description="Disordered" evidence="1">
    <location>
        <begin position="158"/>
        <end position="180"/>
    </location>
</feature>
<evidence type="ECO:0000313" key="2">
    <source>
        <dbReference type="EMBL" id="GGR10225.1"/>
    </source>
</evidence>
<proteinExistence type="predicted"/>
<dbReference type="AlphaFoldDB" id="A0A918F5L9"/>
<reference evidence="2" key="1">
    <citation type="journal article" date="2014" name="Int. J. Syst. Evol. Microbiol.">
        <title>Complete genome sequence of Corynebacterium casei LMG S-19264T (=DSM 44701T), isolated from a smear-ripened cheese.</title>
        <authorList>
            <consortium name="US DOE Joint Genome Institute (JGI-PGF)"/>
            <person name="Walter F."/>
            <person name="Albersmeier A."/>
            <person name="Kalinowski J."/>
            <person name="Ruckert C."/>
        </authorList>
    </citation>
    <scope>NUCLEOTIDE SEQUENCE</scope>
    <source>
        <strain evidence="2">JCM 4346</strain>
    </source>
</reference>
<comment type="caution">
    <text evidence="2">The sequence shown here is derived from an EMBL/GenBank/DDBJ whole genome shotgun (WGS) entry which is preliminary data.</text>
</comment>
<accession>A0A918F5L9</accession>
<sequence>MHTLETQGTRPDLLGIYLNDHLAGATAGVERARYLAESEQDSALAAAVRPLAGEIAQDRASLLEIMRRLDVPVRRYKVVVGHLAEKAGRLKSNGRLIRRSPLTPLVELELLRTGVTGKAAVWEVLRRLAAQDRRLDTGELDGLLDRAHDQLRTLERLHTQQSRQTFAATADRPHRQEAPE</sequence>
<feature type="compositionally biased region" description="Basic and acidic residues" evidence="1">
    <location>
        <begin position="171"/>
        <end position="180"/>
    </location>
</feature>
<protein>
    <submittedName>
        <fullName evidence="2">Uncharacterized protein</fullName>
    </submittedName>
</protein>
<name>A0A918F5L9_9ACTN</name>
<dbReference type="Proteomes" id="UP000658320">
    <property type="component" value="Unassembled WGS sequence"/>
</dbReference>
<gene>
    <name evidence="2" type="ORF">GCM10010251_27600</name>
</gene>
<keyword evidence="3" id="KW-1185">Reference proteome</keyword>
<dbReference type="EMBL" id="BMSX01000005">
    <property type="protein sequence ID" value="GGR10225.1"/>
    <property type="molecule type" value="Genomic_DNA"/>
</dbReference>